<evidence type="ECO:0000313" key="16">
    <source>
        <dbReference type="EMBL" id="KFH40408.1"/>
    </source>
</evidence>
<evidence type="ECO:0000256" key="10">
    <source>
        <dbReference type="ARBA" id="ARBA00023054"/>
    </source>
</evidence>
<keyword evidence="8" id="KW-0965">Cell junction</keyword>
<dbReference type="Proteomes" id="UP000029964">
    <property type="component" value="Unassembled WGS sequence"/>
</dbReference>
<dbReference type="GO" id="GO:0005886">
    <property type="term" value="C:plasma membrane"/>
    <property type="evidence" value="ECO:0007669"/>
    <property type="project" value="UniProtKB-SubCell"/>
</dbReference>
<keyword evidence="6" id="KW-1003">Cell membrane</keyword>
<evidence type="ECO:0000256" key="2">
    <source>
        <dbReference type="ARBA" id="ARBA00004536"/>
    </source>
</evidence>
<dbReference type="GO" id="GO:0005634">
    <property type="term" value="C:nucleus"/>
    <property type="evidence" value="ECO:0007669"/>
    <property type="project" value="UniProtKB-SubCell"/>
</dbReference>
<gene>
    <name evidence="16" type="ORF">ACRE_089300</name>
</gene>
<accession>A0A086STH6</accession>
<evidence type="ECO:0000256" key="12">
    <source>
        <dbReference type="ARBA" id="ARBA00023242"/>
    </source>
</evidence>
<dbReference type="GO" id="GO:0098609">
    <property type="term" value="P:cell-cell adhesion"/>
    <property type="evidence" value="ECO:0007669"/>
    <property type="project" value="InterPro"/>
</dbReference>
<feature type="transmembrane region" description="Helical" evidence="14">
    <location>
        <begin position="158"/>
        <end position="176"/>
    </location>
</feature>
<feature type="compositionally biased region" description="Pro residues" evidence="13">
    <location>
        <begin position="41"/>
        <end position="50"/>
    </location>
</feature>
<organism evidence="16 17">
    <name type="scientific">Hapsidospora chrysogenum (strain ATCC 11550 / CBS 779.69 / DSM 880 / IAM 14645 / JCM 23072 / IMI 49137)</name>
    <name type="common">Acremonium chrysogenum</name>
    <dbReference type="NCBI Taxonomy" id="857340"/>
    <lineage>
        <taxon>Eukaryota</taxon>
        <taxon>Fungi</taxon>
        <taxon>Dikarya</taxon>
        <taxon>Ascomycota</taxon>
        <taxon>Pezizomycotina</taxon>
        <taxon>Sordariomycetes</taxon>
        <taxon>Hypocreomycetidae</taxon>
        <taxon>Hypocreales</taxon>
        <taxon>Bionectriaceae</taxon>
        <taxon>Hapsidospora</taxon>
    </lineage>
</organism>
<dbReference type="PANTHER" id="PTHR15989">
    <property type="entry name" value="VEZATIN"/>
    <property type="match status" value="1"/>
</dbReference>
<dbReference type="GO" id="GO:0017022">
    <property type="term" value="F:myosin binding"/>
    <property type="evidence" value="ECO:0007669"/>
    <property type="project" value="InterPro"/>
</dbReference>
<comment type="similarity">
    <text evidence="4">Belongs to the vezatin family.</text>
</comment>
<keyword evidence="10" id="KW-0175">Coiled coil</keyword>
<dbReference type="InterPro" id="IPR026858">
    <property type="entry name" value="Vezatin"/>
</dbReference>
<evidence type="ECO:0000256" key="11">
    <source>
        <dbReference type="ARBA" id="ARBA00023136"/>
    </source>
</evidence>
<feature type="region of interest" description="Disordered" evidence="13">
    <location>
        <begin position="1"/>
        <end position="56"/>
    </location>
</feature>
<comment type="subcellular location">
    <subcellularLocation>
        <location evidence="2">Cell junction</location>
        <location evidence="2">Adherens junction</location>
    </subcellularLocation>
    <subcellularLocation>
        <location evidence="3">Cell membrane</location>
        <topology evidence="3">Multi-pass membrane protein</topology>
    </subcellularLocation>
    <subcellularLocation>
        <location evidence="1">Nucleus</location>
    </subcellularLocation>
</comment>
<dbReference type="Pfam" id="PF12632">
    <property type="entry name" value="Vezatin"/>
    <property type="match status" value="1"/>
</dbReference>
<evidence type="ECO:0000256" key="7">
    <source>
        <dbReference type="ARBA" id="ARBA00022692"/>
    </source>
</evidence>
<feature type="transmembrane region" description="Helical" evidence="14">
    <location>
        <begin position="188"/>
        <end position="206"/>
    </location>
</feature>
<feature type="region of interest" description="Disordered" evidence="13">
    <location>
        <begin position="125"/>
        <end position="151"/>
    </location>
</feature>
<evidence type="ECO:0000256" key="3">
    <source>
        <dbReference type="ARBA" id="ARBA00004651"/>
    </source>
</evidence>
<feature type="region of interest" description="Disordered" evidence="13">
    <location>
        <begin position="328"/>
        <end position="348"/>
    </location>
</feature>
<comment type="caution">
    <text evidence="16">The sequence shown here is derived from an EMBL/GenBank/DDBJ whole genome shotgun (WGS) entry which is preliminary data.</text>
</comment>
<evidence type="ECO:0000256" key="1">
    <source>
        <dbReference type="ARBA" id="ARBA00004123"/>
    </source>
</evidence>
<evidence type="ECO:0000313" key="17">
    <source>
        <dbReference type="Proteomes" id="UP000029964"/>
    </source>
</evidence>
<dbReference type="EMBL" id="JPKY01000210">
    <property type="protein sequence ID" value="KFH40408.1"/>
    <property type="molecule type" value="Genomic_DNA"/>
</dbReference>
<dbReference type="OrthoDB" id="21151at2759"/>
<evidence type="ECO:0000256" key="8">
    <source>
        <dbReference type="ARBA" id="ARBA00022949"/>
    </source>
</evidence>
<sequence length="639" mass="69751">MEPIVYEDSPLADYLRDGGDGSDNEWANRSERAAASSSSNPSPPASPSPFAPTGRPAVRARFRNNKPSNLALLTNNFVRPSSLDSIRRNYSAVVAASIDRADNARFLEKFRYTIVASQLLSGHSILGPHPHQPPDAPHAPGAGNSGEHDGPSYSPEGVLASILGALALAVILSWLLGSAPAYVTRKRLVFLVVLVAAGVLLGQVYMRRQWLRYRREQSLSEVASFVSVSHEFDSASGAALALIQEVELVARGYRISAPLPPVTRIEDRAQTRKCSRLRKTLSRTLADALESYIQVSAVVRGFAEQTDLEKYLDIYEISDFDISDANNRRSFSPPIDGGDEASSPSPDDAESLRALKIATSRLHTVRKVFLCSLLALDASGESNDLLPWTAAVEALRSLNKSTKDAYVRLRDILSQEELFPPPQATPKSPLTPGRERWRSQLHKLNSLGTGIRGLQAKLQLLREESDRALNDSHDLTDLAPNLMAQYESIGTDLKELMAAWEDGKAALAQGIDRNEKRLSSMSTLISPTSSLSGLTTVEEEGNAAAALKALTGESPTRSGGETPEREVFEAIALPARPRSTLTRDERIAKMREEREQKAMARQQMDATRGMMKELETVINLRPRTRTSAPPTAGGRVVSM</sequence>
<evidence type="ECO:0000256" key="13">
    <source>
        <dbReference type="SAM" id="MobiDB-lite"/>
    </source>
</evidence>
<evidence type="ECO:0000256" key="6">
    <source>
        <dbReference type="ARBA" id="ARBA00022475"/>
    </source>
</evidence>
<evidence type="ECO:0000256" key="4">
    <source>
        <dbReference type="ARBA" id="ARBA00007245"/>
    </source>
</evidence>
<evidence type="ECO:0000256" key="5">
    <source>
        <dbReference type="ARBA" id="ARBA00018125"/>
    </source>
</evidence>
<keyword evidence="12" id="KW-0539">Nucleus</keyword>
<dbReference type="PANTHER" id="PTHR15989:SF5">
    <property type="entry name" value="VEZATIN"/>
    <property type="match status" value="1"/>
</dbReference>
<keyword evidence="9 14" id="KW-1133">Transmembrane helix</keyword>
<dbReference type="InterPro" id="IPR026859">
    <property type="entry name" value="Myosin-bd"/>
</dbReference>
<feature type="domain" description="Myosin-binding" evidence="15">
    <location>
        <begin position="168"/>
        <end position="458"/>
    </location>
</feature>
<evidence type="ECO:0000256" key="14">
    <source>
        <dbReference type="SAM" id="Phobius"/>
    </source>
</evidence>
<proteinExistence type="inferred from homology"/>
<name>A0A086STH6_HAPC1</name>
<dbReference type="STRING" id="857340.A0A086STH6"/>
<reference evidence="17" key="1">
    <citation type="journal article" date="2014" name="Genome Announc.">
        <title>Genome sequence and annotation of Acremonium chrysogenum, producer of the beta-lactam antibiotic cephalosporin C.</title>
        <authorList>
            <person name="Terfehr D."/>
            <person name="Dahlmann T.A."/>
            <person name="Specht T."/>
            <person name="Zadra I."/>
            <person name="Kuernsteiner H."/>
            <person name="Kueck U."/>
        </authorList>
    </citation>
    <scope>NUCLEOTIDE SEQUENCE [LARGE SCALE GENOMIC DNA]</scope>
    <source>
        <strain evidence="17">ATCC 11550 / CBS 779.69 / DSM 880 / IAM 14645 / JCM 23072 / IMI 49137</strain>
    </source>
</reference>
<evidence type="ECO:0000256" key="9">
    <source>
        <dbReference type="ARBA" id="ARBA00022989"/>
    </source>
</evidence>
<protein>
    <recommendedName>
        <fullName evidence="5">Vezatin</fullName>
    </recommendedName>
</protein>
<keyword evidence="17" id="KW-1185">Reference proteome</keyword>
<dbReference type="HOGENOM" id="CLU_005766_2_0_1"/>
<dbReference type="AlphaFoldDB" id="A0A086STH6"/>
<keyword evidence="7 14" id="KW-0812">Transmembrane</keyword>
<evidence type="ECO:0000259" key="15">
    <source>
        <dbReference type="Pfam" id="PF12632"/>
    </source>
</evidence>
<keyword evidence="11 14" id="KW-0472">Membrane</keyword>